<feature type="domain" description="Lipoprotein-associated type-17" evidence="1">
    <location>
        <begin position="227"/>
        <end position="321"/>
    </location>
</feature>
<feature type="domain" description="Lipoprotein-associated type-17" evidence="1">
    <location>
        <begin position="43"/>
        <end position="117"/>
    </location>
</feature>
<dbReference type="Proteomes" id="UP000033750">
    <property type="component" value="Unassembled WGS sequence"/>
</dbReference>
<dbReference type="OrthoDB" id="400420at2"/>
<keyword evidence="3" id="KW-1185">Reference proteome</keyword>
<gene>
    <name evidence="2" type="ORF">MMELEA_03040</name>
</gene>
<protein>
    <recommendedName>
        <fullName evidence="1">Lipoprotein-associated type-17 domain-containing protein</fullName>
    </recommendedName>
</protein>
<dbReference type="STRING" id="29561.MM26B8_02650"/>
<dbReference type="InterPro" id="IPR007326">
    <property type="entry name" value="Lipoprotein-assoc_dom"/>
</dbReference>
<dbReference type="EMBL" id="JZXN01000011">
    <property type="protein sequence ID" value="KKB26991.1"/>
    <property type="molecule type" value="Genomic_DNA"/>
</dbReference>
<feature type="domain" description="Lipoprotein-associated type-17" evidence="1">
    <location>
        <begin position="131"/>
        <end position="210"/>
    </location>
</feature>
<accession>A0A0F5H0Y3</accession>
<dbReference type="PATRIC" id="fig|1264554.4.peg.260"/>
<dbReference type="Pfam" id="PF04200">
    <property type="entry name" value="Lipoprotein_17"/>
    <property type="match status" value="5"/>
</dbReference>
<reference evidence="2 3" key="1">
    <citation type="submission" date="2015-03" db="EMBL/GenBank/DDBJ databases">
        <title>Genome sequence of Mycoplasma meleagridis strain ATCC 25294.</title>
        <authorList>
            <person name="Yacoub E."/>
            <person name="Blanchard A."/>
            <person name="Sirand-Pugnet P."/>
            <person name="Mardassi B.B.A."/>
        </authorList>
    </citation>
    <scope>NUCLEOTIDE SEQUENCE [LARGE SCALE GENOMIC DNA]</scope>
    <source>
        <strain evidence="2 3">ATCC 25294</strain>
    </source>
</reference>
<dbReference type="NCBIfam" id="NF045847">
    <property type="entry name" value="MGA1079_SerProt"/>
    <property type="match status" value="1"/>
</dbReference>
<sequence>MKKKKKILISSIAALTILAIPSTIFGIIETNKKQKAKTIEYLKNNEISINYPNKENISIGDANFKNILFKTNDSDILISDVKIISRNWENGSIEIQYVISKDKNSVQKTKIINGFSKESKNDWINKEKNKLNNINVVFNYRNKETFLPSNAILEKINYEIKEKNNVRLKDLKILRVNDSEGELFISYSLNLNFENETIKVEKTQVISGFKRNLKTVLSSQDTKELEIEKIQNVANSIKLDYQNKINILASKAKDKTKIIFMISDNDFEIDNKSIIISNYDDRYGKLNVTYKVKSKKYDDVFIVVNEENNNITNNTITGFKTEKQRLDQISNLEINYENKETLLPSEVDKNNFKFIFEENTDAKVKNLEITNTDDENGITTISFFLSSGKEGLEDIISSQKQIKLIDGFDSWKKRKNIEIKRLNNLVKNNSSNVVINTKINKSEITPQEVNKNNLEVVLDNNFQEATISNLVISQTNNEEGWILVKFYLSSKKEHFQNVESTDFFEIKLSGFKKINNYDNELKKLNETKWILDYPNKENLEAEAAIEKNIILTNGKENNVEIAYIQITQKNNLDRSITVSYKVKSNERENVISNIFEATINNFKKVKTNEEIEKEIKLNLDNLNPNYSYKNKENVLVDNTNKEDIIFSLDNQKINAVNIEITEKNTTNNLIKFKYQLQEIAPSGKIIISNWKTGQIEKFKEIKLSAEEEKLKNDLDLYYKAEYSSLLKENPNIHIFSKSVNTKNAKYLLNLDTKEAKAKLEVLEVEIDKNNLDNFKVLFKASREGISINYVKTFTAIDKINTLYENIKYSQLDELYDIDYQRLYKTDFDLIKNNKELQNELFKPKFKNLNGFLDYEIDFNSFKTNIKRVNKSATNIFGIKQQTNVFEAKIQANILIFFSGKKVRTIDNLISKEEVIIPSLNNLGIKYKPSEHFKNSGYFKDNLDIQDYLNKEVERVAKKQGYKGNLAKIWNSTESVIVSRSKVLYEVINDNFDFEFNGYKLQQYDILEFWADSNKGYGFYIINKNKNKNSVDFILNFLKDKQKYEIPFSFQVTHLINDFQDEKIYSMVTNNQFSEILSHLKVKNKNQTHNNIIASKIYDEFNNLYELPSSLNYSIKFLKPEINNQELYDDNKGWAKIQFELYKNNSPTGIKSKIFTLNNFKPLSRYDFVPANRWFNESDFYNSNSSLIPDENTRKLMDEINATDFTYNYAQDSKRVVDVSAILSQKAYDKLNYLFKFTGPVNLTDEEKKNAEINKKLFEKNENNFEKPPAPIEIPNDKGILYTKGTEQTSVNVNDLAKNWYIYFFDVTGGLDRKGSGGILKFKLGFINKKNPRIRWFKNASKNDNYSKFITLNFLQNDYALENIGLNAINNIKRSDFDFFRDYNFYKNYALSDNEKSEYLYNKITAQKFAEEVKNINSKWHKIFNFINIPSYGNSRIKVQRNNTNDIVDFNIKVAETKFVDDRNGSLFLRFKYSPSGFTNQDKDVYESDTWFEVSGFKKNTSASSINKKTMEEMLKEVSAKYGMKKIVLENKDIYRQRRIEMRKQDNFFTKSNDSRLVSWKFKKEYYKPLLSENITNGKINFHFYTNFILLDDSRAKRIFEPNQGLNITIDWDELKKSKKIEKTYSSEKFRPNNSSEEKQIQFKTIFELKEDGIYFSYQILGNNNYKIIDDEGYKELFLGQNNFNFTNNFDPSKAVYFQAYLGAKVTISYKNKTEMETFSKSKTNILNYNKMSFTAENQPIVLYNEKYDNEKIFEYDPNQNLPYKFNEGYKVDYEYLHFSYKNEKLKETFKRSFAFNNGTGFMLGKLNDDPKNGLFIGITNNHVVNNNSTNSDPSKGKWINVTFTRPGDKYANAVDEGFSYWSGLYTTKVKIFPFWTGVNQVSDDRKTTKSVDLTMFLIDVNDLIKNAKNEGKYETAFWYEEWFKLKRLNLNSRAEYVDNKLLEYINSQNHLNWENQAEFSSGRLFNGWPYGKQSSYIVNRNSNDSTGENFSKPRENNNNNYVPIFWNAGNSGTGVFDGENTYVSTINSGSPLKFLKSWYGISKPYNNNDYSRFNYFGFIENNQNILSLPNKDSASLNLFKLSTVNENYDLPYWIKNELNK</sequence>
<dbReference type="RefSeq" id="WP_046096747.1">
    <property type="nucleotide sequence ID" value="NZ_JZXN01000011.1"/>
</dbReference>
<proteinExistence type="predicted"/>
<feature type="domain" description="Lipoprotein-associated type-17" evidence="1">
    <location>
        <begin position="326"/>
        <end position="408"/>
    </location>
</feature>
<evidence type="ECO:0000313" key="3">
    <source>
        <dbReference type="Proteomes" id="UP000033750"/>
    </source>
</evidence>
<evidence type="ECO:0000313" key="2">
    <source>
        <dbReference type="EMBL" id="KKB26991.1"/>
    </source>
</evidence>
<feature type="domain" description="Lipoprotein-associated type-17" evidence="1">
    <location>
        <begin position="1072"/>
        <end position="1160"/>
    </location>
</feature>
<evidence type="ECO:0000259" key="1">
    <source>
        <dbReference type="Pfam" id="PF04200"/>
    </source>
</evidence>
<organism evidence="2 3">
    <name type="scientific">Mycoplasmopsis meleagridis ATCC 25294</name>
    <dbReference type="NCBI Taxonomy" id="1264554"/>
    <lineage>
        <taxon>Bacteria</taxon>
        <taxon>Bacillati</taxon>
        <taxon>Mycoplasmatota</taxon>
        <taxon>Mycoplasmoidales</taxon>
        <taxon>Metamycoplasmataceae</taxon>
        <taxon>Mycoplasmopsis</taxon>
    </lineage>
</organism>
<name>A0A0F5H0Y3_9BACT</name>
<comment type="caution">
    <text evidence="2">The sequence shown here is derived from an EMBL/GenBank/DDBJ whole genome shotgun (WGS) entry which is preliminary data.</text>
</comment>